<dbReference type="GO" id="GO:0009103">
    <property type="term" value="P:lipopolysaccharide biosynthetic process"/>
    <property type="evidence" value="ECO:0007669"/>
    <property type="project" value="UniProtKB-ARBA"/>
</dbReference>
<dbReference type="OrthoDB" id="9785476at2"/>
<feature type="transmembrane region" description="Helical" evidence="8">
    <location>
        <begin position="69"/>
        <end position="92"/>
    </location>
</feature>
<evidence type="ECO:0000256" key="1">
    <source>
        <dbReference type="ARBA" id="ARBA00004651"/>
    </source>
</evidence>
<evidence type="ECO:0000256" key="6">
    <source>
        <dbReference type="ARBA" id="ARBA00022989"/>
    </source>
</evidence>
<dbReference type="Proteomes" id="UP000318741">
    <property type="component" value="Chromosome"/>
</dbReference>
<dbReference type="InterPro" id="IPR050297">
    <property type="entry name" value="LipidA_mod_glycosyltrf_83"/>
</dbReference>
<evidence type="ECO:0000256" key="3">
    <source>
        <dbReference type="ARBA" id="ARBA00022676"/>
    </source>
</evidence>
<organism evidence="10 11">
    <name type="scientific">Alienimonas californiensis</name>
    <dbReference type="NCBI Taxonomy" id="2527989"/>
    <lineage>
        <taxon>Bacteria</taxon>
        <taxon>Pseudomonadati</taxon>
        <taxon>Planctomycetota</taxon>
        <taxon>Planctomycetia</taxon>
        <taxon>Planctomycetales</taxon>
        <taxon>Planctomycetaceae</taxon>
        <taxon>Alienimonas</taxon>
    </lineage>
</organism>
<feature type="transmembrane region" description="Helical" evidence="8">
    <location>
        <begin position="251"/>
        <end position="273"/>
    </location>
</feature>
<evidence type="ECO:0000256" key="8">
    <source>
        <dbReference type="SAM" id="Phobius"/>
    </source>
</evidence>
<gene>
    <name evidence="10" type="ORF">CA12_37950</name>
</gene>
<evidence type="ECO:0000313" key="11">
    <source>
        <dbReference type="Proteomes" id="UP000318741"/>
    </source>
</evidence>
<feature type="transmembrane region" description="Helical" evidence="8">
    <location>
        <begin position="127"/>
        <end position="145"/>
    </location>
</feature>
<proteinExistence type="predicted"/>
<protein>
    <recommendedName>
        <fullName evidence="9">Glycosyltransferase RgtA/B/C/D-like domain-containing protein</fullName>
    </recommendedName>
</protein>
<keyword evidence="2" id="KW-1003">Cell membrane</keyword>
<keyword evidence="3" id="KW-0328">Glycosyltransferase</keyword>
<comment type="subcellular location">
    <subcellularLocation>
        <location evidence="1">Cell membrane</location>
        <topology evidence="1">Multi-pass membrane protein</topology>
    </subcellularLocation>
</comment>
<evidence type="ECO:0000259" key="9">
    <source>
        <dbReference type="Pfam" id="PF13231"/>
    </source>
</evidence>
<dbReference type="GO" id="GO:0016763">
    <property type="term" value="F:pentosyltransferase activity"/>
    <property type="evidence" value="ECO:0007669"/>
    <property type="project" value="TreeGrafter"/>
</dbReference>
<dbReference type="KEGG" id="acaf:CA12_37950"/>
<dbReference type="RefSeq" id="WP_145360595.1">
    <property type="nucleotide sequence ID" value="NZ_CP036265.1"/>
</dbReference>
<feature type="transmembrane region" description="Helical" evidence="8">
    <location>
        <begin position="531"/>
        <end position="551"/>
    </location>
</feature>
<feature type="transmembrane region" description="Helical" evidence="8">
    <location>
        <begin position="476"/>
        <end position="493"/>
    </location>
</feature>
<dbReference type="InterPro" id="IPR038731">
    <property type="entry name" value="RgtA/B/C-like"/>
</dbReference>
<dbReference type="PANTHER" id="PTHR33908">
    <property type="entry name" value="MANNOSYLTRANSFERASE YKCB-RELATED"/>
    <property type="match status" value="1"/>
</dbReference>
<feature type="transmembrane region" description="Helical" evidence="8">
    <location>
        <begin position="306"/>
        <end position="327"/>
    </location>
</feature>
<feature type="transmembrane region" description="Helical" evidence="8">
    <location>
        <begin position="446"/>
        <end position="464"/>
    </location>
</feature>
<feature type="transmembrane region" description="Helical" evidence="8">
    <location>
        <begin position="280"/>
        <end position="300"/>
    </location>
</feature>
<dbReference type="PANTHER" id="PTHR33908:SF11">
    <property type="entry name" value="MEMBRANE PROTEIN"/>
    <property type="match status" value="1"/>
</dbReference>
<sequence>MNGGANWKPWAAAAWILAASLWFFTRDLPGPAGTRAAIAGNMLLVPEQLFENPADLPTGLAGVLHPWRWMAWGVAAWVWLLALGIGQIPLAASRCSELTFWERISLGSGLGAALISTSTLLTGMVGWTAVLAPLLPGLAVVGTVFRPRANPRRWLFRDPLPGRRALGHALDHSTRGLSRAAFVAVAPFLVLITLGSTVPTTEFDAREYHLQGPKEWFEAGRIERLPHNVYTQMPAGTEMLTLLCMHLCGDWRLGALAGQATLAGFIPLAALAAGCVARRLFGAGCGWFAAGAFLTSPWAVRLALHPYAEGALCAYGTLTLLAVVIAVRRRRLASWRPALLAGLLAGAAFGCKYPALLLIAAPAALALLFTVRRWANLTAFACGFALFAGPWLLKNVIETGNPVFPLLWDVLGGDGWDAATNARWAAAHSPPDWSPARWPHWLGQPLGLDTFHTSLLIAFAPLAALAGSSRTGPQRAGWLAATLGGLIVLWYLATHRIDRFWVPLLPAGCVLAGAGLRWATTRAEPPARIAAWTAAGAGVLFNLAVCVGGIAGEVPFTADPRVAGQWVNQHTAPLIAALNERFGPEDTVVLIGEAQVFGAEFRPIYATVWNTPPLADPDESLPAGVAAVAVNWGEIARYRDSYGFDPRVTPGFLAERVARGELRPGEPVALGDRVVGELFLSPRK</sequence>
<evidence type="ECO:0000313" key="10">
    <source>
        <dbReference type="EMBL" id="QDT17665.1"/>
    </source>
</evidence>
<feature type="transmembrane region" description="Helical" evidence="8">
    <location>
        <begin position="339"/>
        <end position="368"/>
    </location>
</feature>
<feature type="transmembrane region" description="Helical" evidence="8">
    <location>
        <begin position="180"/>
        <end position="198"/>
    </location>
</feature>
<accession>A0A517PE59</accession>
<dbReference type="AlphaFoldDB" id="A0A517PE59"/>
<evidence type="ECO:0000256" key="2">
    <source>
        <dbReference type="ARBA" id="ARBA00022475"/>
    </source>
</evidence>
<feature type="domain" description="Glycosyltransferase RgtA/B/C/D-like" evidence="9">
    <location>
        <begin position="262"/>
        <end position="382"/>
    </location>
</feature>
<feature type="transmembrane region" description="Helical" evidence="8">
    <location>
        <begin position="500"/>
        <end position="519"/>
    </location>
</feature>
<feature type="transmembrane region" description="Helical" evidence="8">
    <location>
        <begin position="104"/>
        <end position="121"/>
    </location>
</feature>
<evidence type="ECO:0000256" key="7">
    <source>
        <dbReference type="ARBA" id="ARBA00023136"/>
    </source>
</evidence>
<name>A0A517PE59_9PLAN</name>
<evidence type="ECO:0000256" key="4">
    <source>
        <dbReference type="ARBA" id="ARBA00022679"/>
    </source>
</evidence>
<dbReference type="Pfam" id="PF13231">
    <property type="entry name" value="PMT_2"/>
    <property type="match status" value="1"/>
</dbReference>
<evidence type="ECO:0000256" key="5">
    <source>
        <dbReference type="ARBA" id="ARBA00022692"/>
    </source>
</evidence>
<keyword evidence="5 8" id="KW-0812">Transmembrane</keyword>
<keyword evidence="11" id="KW-1185">Reference proteome</keyword>
<reference evidence="10 11" key="1">
    <citation type="submission" date="2019-02" db="EMBL/GenBank/DDBJ databases">
        <title>Deep-cultivation of Planctomycetes and their phenomic and genomic characterization uncovers novel biology.</title>
        <authorList>
            <person name="Wiegand S."/>
            <person name="Jogler M."/>
            <person name="Boedeker C."/>
            <person name="Pinto D."/>
            <person name="Vollmers J."/>
            <person name="Rivas-Marin E."/>
            <person name="Kohn T."/>
            <person name="Peeters S.H."/>
            <person name="Heuer A."/>
            <person name="Rast P."/>
            <person name="Oberbeckmann S."/>
            <person name="Bunk B."/>
            <person name="Jeske O."/>
            <person name="Meyerdierks A."/>
            <person name="Storesund J.E."/>
            <person name="Kallscheuer N."/>
            <person name="Luecker S."/>
            <person name="Lage O.M."/>
            <person name="Pohl T."/>
            <person name="Merkel B.J."/>
            <person name="Hornburger P."/>
            <person name="Mueller R.-W."/>
            <person name="Bruemmer F."/>
            <person name="Labrenz M."/>
            <person name="Spormann A.M."/>
            <person name="Op den Camp H."/>
            <person name="Overmann J."/>
            <person name="Amann R."/>
            <person name="Jetten M.S.M."/>
            <person name="Mascher T."/>
            <person name="Medema M.H."/>
            <person name="Devos D.P."/>
            <person name="Kaster A.-K."/>
            <person name="Ovreas L."/>
            <person name="Rohde M."/>
            <person name="Galperin M.Y."/>
            <person name="Jogler C."/>
        </authorList>
    </citation>
    <scope>NUCLEOTIDE SEQUENCE [LARGE SCALE GENOMIC DNA]</scope>
    <source>
        <strain evidence="10 11">CA12</strain>
    </source>
</reference>
<keyword evidence="6 8" id="KW-1133">Transmembrane helix</keyword>
<dbReference type="EMBL" id="CP036265">
    <property type="protein sequence ID" value="QDT17665.1"/>
    <property type="molecule type" value="Genomic_DNA"/>
</dbReference>
<keyword evidence="7 8" id="KW-0472">Membrane</keyword>
<feature type="transmembrane region" description="Helical" evidence="8">
    <location>
        <begin position="374"/>
        <end position="393"/>
    </location>
</feature>
<keyword evidence="4" id="KW-0808">Transferase</keyword>
<dbReference type="GO" id="GO:0005886">
    <property type="term" value="C:plasma membrane"/>
    <property type="evidence" value="ECO:0007669"/>
    <property type="project" value="UniProtKB-SubCell"/>
</dbReference>